<gene>
    <name evidence="1" type="ORF">SDC9_185042</name>
</gene>
<dbReference type="EMBL" id="VSSQ01092216">
    <property type="protein sequence ID" value="MPN37522.1"/>
    <property type="molecule type" value="Genomic_DNA"/>
</dbReference>
<dbReference type="AlphaFoldDB" id="A0A645HGK2"/>
<proteinExistence type="predicted"/>
<name>A0A645HGK2_9ZZZZ</name>
<reference evidence="1" key="1">
    <citation type="submission" date="2019-08" db="EMBL/GenBank/DDBJ databases">
        <authorList>
            <person name="Kucharzyk K."/>
            <person name="Murdoch R.W."/>
            <person name="Higgins S."/>
            <person name="Loffler F."/>
        </authorList>
    </citation>
    <scope>NUCLEOTIDE SEQUENCE</scope>
</reference>
<sequence>MEGLPAVVDATINGLIPDREGYVTSAAPVVNLIPSVVKGHLTGYVEACDLPVVIPVKLD</sequence>
<accession>A0A645HGK2</accession>
<evidence type="ECO:0000313" key="1">
    <source>
        <dbReference type="EMBL" id="MPN37522.1"/>
    </source>
</evidence>
<comment type="caution">
    <text evidence="1">The sequence shown here is derived from an EMBL/GenBank/DDBJ whole genome shotgun (WGS) entry which is preliminary data.</text>
</comment>
<organism evidence="1">
    <name type="scientific">bioreactor metagenome</name>
    <dbReference type="NCBI Taxonomy" id="1076179"/>
    <lineage>
        <taxon>unclassified sequences</taxon>
        <taxon>metagenomes</taxon>
        <taxon>ecological metagenomes</taxon>
    </lineage>
</organism>
<protein>
    <submittedName>
        <fullName evidence="1">Uncharacterized protein</fullName>
    </submittedName>
</protein>